<feature type="region of interest" description="Disordered" evidence="3">
    <location>
        <begin position="1"/>
        <end position="24"/>
    </location>
</feature>
<evidence type="ECO:0000256" key="2">
    <source>
        <dbReference type="ARBA" id="ARBA00022833"/>
    </source>
</evidence>
<name>A0A4D4JAP6_9PSEU</name>
<dbReference type="PANTHER" id="PTHR42742">
    <property type="entry name" value="TRANSCRIPTIONAL REPRESSOR MPRA"/>
    <property type="match status" value="1"/>
</dbReference>
<dbReference type="Gene3D" id="2.60.120.10">
    <property type="entry name" value="Jelly Rolls"/>
    <property type="match status" value="2"/>
</dbReference>
<proteinExistence type="predicted"/>
<dbReference type="GO" id="GO:0046872">
    <property type="term" value="F:metal ion binding"/>
    <property type="evidence" value="ECO:0007669"/>
    <property type="project" value="UniProtKB-KW"/>
</dbReference>
<organism evidence="4 5">
    <name type="scientific">Gandjariella thermophila</name>
    <dbReference type="NCBI Taxonomy" id="1931992"/>
    <lineage>
        <taxon>Bacteria</taxon>
        <taxon>Bacillati</taxon>
        <taxon>Actinomycetota</taxon>
        <taxon>Actinomycetes</taxon>
        <taxon>Pseudonocardiales</taxon>
        <taxon>Pseudonocardiaceae</taxon>
        <taxon>Gandjariella</taxon>
    </lineage>
</organism>
<evidence type="ECO:0000313" key="5">
    <source>
        <dbReference type="Proteomes" id="UP000298860"/>
    </source>
</evidence>
<dbReference type="OrthoDB" id="9808275at2"/>
<evidence type="ECO:0000256" key="3">
    <source>
        <dbReference type="SAM" id="MobiDB-lite"/>
    </source>
</evidence>
<dbReference type="CDD" id="cd07010">
    <property type="entry name" value="cupin_PMI_type_I_N_bac"/>
    <property type="match status" value="1"/>
</dbReference>
<dbReference type="Proteomes" id="UP000298860">
    <property type="component" value="Unassembled WGS sequence"/>
</dbReference>
<keyword evidence="4" id="KW-0413">Isomerase</keyword>
<dbReference type="RefSeq" id="WP_137815419.1">
    <property type="nucleotide sequence ID" value="NZ_BJFL01000024.1"/>
</dbReference>
<keyword evidence="2" id="KW-0862">Zinc</keyword>
<keyword evidence="5" id="KW-1185">Reference proteome</keyword>
<reference evidence="5" key="1">
    <citation type="submission" date="2019-04" db="EMBL/GenBank/DDBJ databases">
        <title>Draft genome sequence of Pseudonocardiaceae bacterium SL3-2-4.</title>
        <authorList>
            <person name="Ningsih F."/>
            <person name="Yokota A."/>
            <person name="Sakai Y."/>
            <person name="Nanatani K."/>
            <person name="Yabe S."/>
            <person name="Oetari A."/>
            <person name="Sjamsuridzal W."/>
        </authorList>
    </citation>
    <scope>NUCLEOTIDE SEQUENCE [LARGE SCALE GENOMIC DNA]</scope>
    <source>
        <strain evidence="5">SL3-2-4</strain>
    </source>
</reference>
<evidence type="ECO:0000256" key="1">
    <source>
        <dbReference type="ARBA" id="ARBA00022723"/>
    </source>
</evidence>
<dbReference type="GO" id="GO:0016853">
    <property type="term" value="F:isomerase activity"/>
    <property type="evidence" value="ECO:0007669"/>
    <property type="project" value="UniProtKB-KW"/>
</dbReference>
<dbReference type="InterPro" id="IPR051804">
    <property type="entry name" value="Carb_Metab_Reg_Kinase/Isom"/>
</dbReference>
<comment type="caution">
    <text evidence="4">The sequence shown here is derived from an EMBL/GenBank/DDBJ whole genome shotgun (WGS) entry which is preliminary data.</text>
</comment>
<dbReference type="AlphaFoldDB" id="A0A4D4JAP6"/>
<dbReference type="EMBL" id="BJFL01000024">
    <property type="protein sequence ID" value="GDY32402.1"/>
    <property type="molecule type" value="Genomic_DNA"/>
</dbReference>
<accession>A0A4D4JAP6</accession>
<evidence type="ECO:0000313" key="4">
    <source>
        <dbReference type="EMBL" id="GDY32402.1"/>
    </source>
</evidence>
<dbReference type="InterPro" id="IPR014710">
    <property type="entry name" value="RmlC-like_jellyroll"/>
</dbReference>
<dbReference type="SUPFAM" id="SSF51182">
    <property type="entry name" value="RmlC-like cupins"/>
    <property type="match status" value="1"/>
</dbReference>
<dbReference type="PANTHER" id="PTHR42742:SF3">
    <property type="entry name" value="FRUCTOKINASE"/>
    <property type="match status" value="1"/>
</dbReference>
<keyword evidence="1" id="KW-0479">Metal-binding</keyword>
<gene>
    <name evidence="4" type="primary">manA_2</name>
    <name evidence="4" type="ORF">GTS_40350</name>
</gene>
<protein>
    <submittedName>
        <fullName evidence="4">Mannose-6-phosphate isomerase</fullName>
    </submittedName>
</protein>
<dbReference type="InterPro" id="IPR011051">
    <property type="entry name" value="RmlC_Cupin_sf"/>
</dbReference>
<sequence>MTSDHPAGHDTGGPPPRPVLLPANQPRQFYRGGTSIAALRGMPAEARTPTEAAEGTVATEFGPEDWIASTTSLFGKAPAGLTVLPDGRLLRDAVAADPDGWLGPAHTAVLGADTGLLVKLLDAGQRLPVHCHPSNAFARRHLNCRHGKTEAWVVIGTSGDNPTVYAGFTEGVDERTIDAWVSTQDSAAMLGALNPIPVQPGDTVFVPAGLPHAIGPGVFIVELQQPTDFSVTLEWQGFLPGADAGHLGLGYDTALGCVDTSGWSGARLDSLVRHTGDRRDPVVPLFGAEADAFFRAERMHLGPRVELDPSLAVLVVLEGTARLRTEHGGELDLRRGATALVPFAAGPSTLDGEAVVVRCRPPHPSAVPAADGSDVGGVE</sequence>